<proteinExistence type="predicted"/>
<dbReference type="Proteomes" id="UP000230002">
    <property type="component" value="Unassembled WGS sequence"/>
</dbReference>
<accession>A0A2G8S4V6</accession>
<name>A0A2G8S4V6_9APHY</name>
<gene>
    <name evidence="2" type="ORF">GSI_08846</name>
</gene>
<organism evidence="2 3">
    <name type="scientific">Ganoderma sinense ZZ0214-1</name>
    <dbReference type="NCBI Taxonomy" id="1077348"/>
    <lineage>
        <taxon>Eukaryota</taxon>
        <taxon>Fungi</taxon>
        <taxon>Dikarya</taxon>
        <taxon>Basidiomycota</taxon>
        <taxon>Agaricomycotina</taxon>
        <taxon>Agaricomycetes</taxon>
        <taxon>Polyporales</taxon>
        <taxon>Polyporaceae</taxon>
        <taxon>Ganoderma</taxon>
    </lineage>
</organism>
<comment type="caution">
    <text evidence="2">The sequence shown here is derived from an EMBL/GenBank/DDBJ whole genome shotgun (WGS) entry which is preliminary data.</text>
</comment>
<evidence type="ECO:0000313" key="2">
    <source>
        <dbReference type="EMBL" id="PIL28802.1"/>
    </source>
</evidence>
<protein>
    <submittedName>
        <fullName evidence="2">Uncharacterized protein</fullName>
    </submittedName>
</protein>
<sequence>MSPSESMQPAVEPPLCVLGPAIDETGSLPVALQSTVQADLTSTSSVVDVGAKQVPSSQSQLPLNESSNPPGVVSPINDGEASSVELVATCSLDNVDGDPFARCISHLYTVDGGIVVSSIQAHKEICTVSLAGLTPAEIRVKRQAVVAATQRTQHIAELIVEILADLVVPGCACVELPFAPGESDTLASLIAQDGAQLPKIIQSIRKGTPTSRRFVLEILRFMTMKCLLMAMRVHWYDVHLPMVEENEKA</sequence>
<dbReference type="AlphaFoldDB" id="A0A2G8S4V6"/>
<feature type="compositionally biased region" description="Polar residues" evidence="1">
    <location>
        <begin position="54"/>
        <end position="69"/>
    </location>
</feature>
<dbReference type="EMBL" id="AYKW01000023">
    <property type="protein sequence ID" value="PIL28802.1"/>
    <property type="molecule type" value="Genomic_DNA"/>
</dbReference>
<keyword evidence="3" id="KW-1185">Reference proteome</keyword>
<reference evidence="2 3" key="1">
    <citation type="journal article" date="2015" name="Sci. Rep.">
        <title>Chromosome-level genome map provides insights into diverse defense mechanisms in the medicinal fungus Ganoderma sinense.</title>
        <authorList>
            <person name="Zhu Y."/>
            <person name="Xu J."/>
            <person name="Sun C."/>
            <person name="Zhou S."/>
            <person name="Xu H."/>
            <person name="Nelson D.R."/>
            <person name="Qian J."/>
            <person name="Song J."/>
            <person name="Luo H."/>
            <person name="Xiang L."/>
            <person name="Li Y."/>
            <person name="Xu Z."/>
            <person name="Ji A."/>
            <person name="Wang L."/>
            <person name="Lu S."/>
            <person name="Hayward A."/>
            <person name="Sun W."/>
            <person name="Li X."/>
            <person name="Schwartz D.C."/>
            <person name="Wang Y."/>
            <person name="Chen S."/>
        </authorList>
    </citation>
    <scope>NUCLEOTIDE SEQUENCE [LARGE SCALE GENOMIC DNA]</scope>
    <source>
        <strain evidence="2 3">ZZ0214-1</strain>
    </source>
</reference>
<evidence type="ECO:0000313" key="3">
    <source>
        <dbReference type="Proteomes" id="UP000230002"/>
    </source>
</evidence>
<evidence type="ECO:0000256" key="1">
    <source>
        <dbReference type="SAM" id="MobiDB-lite"/>
    </source>
</evidence>
<feature type="region of interest" description="Disordered" evidence="1">
    <location>
        <begin position="54"/>
        <end position="74"/>
    </location>
</feature>